<dbReference type="InterPro" id="IPR011990">
    <property type="entry name" value="TPR-like_helical_dom_sf"/>
</dbReference>
<feature type="repeat" description="PPR" evidence="4">
    <location>
        <begin position="379"/>
        <end position="413"/>
    </location>
</feature>
<evidence type="ECO:0000256" key="3">
    <source>
        <dbReference type="ARBA" id="ARBA00022946"/>
    </source>
</evidence>
<keyword evidence="3" id="KW-0809">Transit peptide</keyword>
<sequence>MFCNHPLSRALRLPHLRPPRTSPYYHFCLPSRFFNNTSSSSSSSSSSCLFTPPLEPGAYSDPAAADSANTILHLLRSTDPSAVSSALRHCGVSPTPSLVASLLDSPASSLSSLPAASLLSFSLWARPHLPAHLLASLVDLLARSRSFNSAWSLLLSRPSPLPAFAPLLRRYARAGSPSAAVRTFRFLLRHPESLAAPHADCSCPFDLLIDALCKEGHPRAAADLVRRRRCEDGTWSPPSVRVYNVLLHGWFRARRLKKAERLWGEMRRDGVRPTVVTYGTLIEGLCRARRPDQAAALLDEMKAAGIEPNLLTCNPIVDSLAEARRFADALSMLEKFPLYGVSPDISTYNSLIKGFCKSGDLAGASKMIKSMIGRGILPTATTYNYFFRFFAKFGRIEEGMNLYTKMVRSGYAPDQLTFQLLIKMFCENDKLDLAVQMIKEMNRSGFASDLATSTMLVHLLCRTRRFEDACEEFGEMFKRGIVPQYITYRMLMKELKRLGMPRLEKKLSDLMHSVPHSTKLPGSYRDKEGDETVKLRKSIINKAQAMSDALKECNDPKELSRLKSSTESALESANRLVADIRRRVYAVQSD</sequence>
<evidence type="ECO:0000313" key="9">
    <source>
        <dbReference type="RefSeq" id="XP_020099384.1"/>
    </source>
</evidence>
<dbReference type="OrthoDB" id="185373at2759"/>
<dbReference type="NCBIfam" id="TIGR00756">
    <property type="entry name" value="PPR"/>
    <property type="match status" value="7"/>
</dbReference>
<evidence type="ECO:0000313" key="5">
    <source>
        <dbReference type="Proteomes" id="UP000515123"/>
    </source>
</evidence>
<dbReference type="Pfam" id="PF01535">
    <property type="entry name" value="PPR"/>
    <property type="match status" value="1"/>
</dbReference>
<dbReference type="InterPro" id="IPR002885">
    <property type="entry name" value="PPR_rpt"/>
</dbReference>
<feature type="repeat" description="PPR" evidence="4">
    <location>
        <begin position="239"/>
        <end position="273"/>
    </location>
</feature>
<dbReference type="RefSeq" id="XP_020099383.1">
    <property type="nucleotide sequence ID" value="XM_020243794.1"/>
</dbReference>
<evidence type="ECO:0000313" key="7">
    <source>
        <dbReference type="RefSeq" id="XP_020099382.1"/>
    </source>
</evidence>
<dbReference type="RefSeq" id="XP_020099381.1">
    <property type="nucleotide sequence ID" value="XM_020243792.1"/>
</dbReference>
<dbReference type="PANTHER" id="PTHR47447:SF28">
    <property type="entry name" value="PENTACOTRIPEPTIDE-REPEAT REGION OF PRORP DOMAIN-CONTAINING PROTEIN"/>
    <property type="match status" value="1"/>
</dbReference>
<dbReference type="Gene3D" id="1.25.40.10">
    <property type="entry name" value="Tetratricopeptide repeat domain"/>
    <property type="match status" value="4"/>
</dbReference>
<organism evidence="8">
    <name type="scientific">Ananas comosus</name>
    <name type="common">Pineapple</name>
    <name type="synonym">Ananas ananas</name>
    <dbReference type="NCBI Taxonomy" id="4615"/>
    <lineage>
        <taxon>Eukaryota</taxon>
        <taxon>Viridiplantae</taxon>
        <taxon>Streptophyta</taxon>
        <taxon>Embryophyta</taxon>
        <taxon>Tracheophyta</taxon>
        <taxon>Spermatophyta</taxon>
        <taxon>Magnoliopsida</taxon>
        <taxon>Liliopsida</taxon>
        <taxon>Poales</taxon>
        <taxon>Bromeliaceae</taxon>
        <taxon>Bromelioideae</taxon>
        <taxon>Ananas</taxon>
    </lineage>
</organism>
<dbReference type="RefSeq" id="XP_020099382.1">
    <property type="nucleotide sequence ID" value="XM_020243793.1"/>
</dbReference>
<accession>A0A6P5G103</accession>
<keyword evidence="5" id="KW-1185">Reference proteome</keyword>
<dbReference type="Proteomes" id="UP000515123">
    <property type="component" value="Linkage group 11"/>
</dbReference>
<reference evidence="6 7" key="2">
    <citation type="submission" date="2025-04" db="UniProtKB">
        <authorList>
            <consortium name="RefSeq"/>
        </authorList>
    </citation>
    <scope>IDENTIFICATION</scope>
    <source>
        <tissue evidence="6 7">Leaf</tissue>
    </source>
</reference>
<dbReference type="Gramene" id="Aco020359.1.mrna1">
    <property type="protein sequence ID" value="Aco020359.1.mrna1.cds1"/>
    <property type="gene ID" value="Aco020359.1.path1"/>
</dbReference>
<dbReference type="RefSeq" id="XP_020099384.1">
    <property type="nucleotide sequence ID" value="XM_020243795.1"/>
</dbReference>
<dbReference type="PROSITE" id="PS51375">
    <property type="entry name" value="PPR"/>
    <property type="match status" value="7"/>
</dbReference>
<comment type="similarity">
    <text evidence="1">Belongs to the PPR family. P subfamily.</text>
</comment>
<evidence type="ECO:0000256" key="2">
    <source>
        <dbReference type="ARBA" id="ARBA00022737"/>
    </source>
</evidence>
<feature type="repeat" description="PPR" evidence="4">
    <location>
        <begin position="414"/>
        <end position="448"/>
    </location>
</feature>
<evidence type="ECO:0000313" key="10">
    <source>
        <dbReference type="RefSeq" id="XP_020099385.1"/>
    </source>
</evidence>
<evidence type="ECO:0000256" key="1">
    <source>
        <dbReference type="ARBA" id="ARBA00007626"/>
    </source>
</evidence>
<evidence type="ECO:0000256" key="4">
    <source>
        <dbReference type="PROSITE-ProRule" id="PRU00708"/>
    </source>
</evidence>
<keyword evidence="2" id="KW-0677">Repeat</keyword>
<feature type="repeat" description="PPR" evidence="4">
    <location>
        <begin position="274"/>
        <end position="308"/>
    </location>
</feature>
<dbReference type="GeneID" id="109717855"/>
<name>A0A6P5G103_ANACO</name>
<dbReference type="Pfam" id="PF13041">
    <property type="entry name" value="PPR_2"/>
    <property type="match status" value="2"/>
</dbReference>
<feature type="repeat" description="PPR" evidence="4">
    <location>
        <begin position="449"/>
        <end position="483"/>
    </location>
</feature>
<dbReference type="RefSeq" id="XP_020099385.1">
    <property type="nucleotide sequence ID" value="XM_020243796.1"/>
</dbReference>
<dbReference type="PANTHER" id="PTHR47447">
    <property type="entry name" value="OS03G0856100 PROTEIN"/>
    <property type="match status" value="1"/>
</dbReference>
<dbReference type="AlphaFoldDB" id="A0A6P5G103"/>
<gene>
    <name evidence="6 7 8 9 10" type="primary">LOC109717855</name>
</gene>
<feature type="repeat" description="PPR" evidence="4">
    <location>
        <begin position="344"/>
        <end position="378"/>
    </location>
</feature>
<protein>
    <submittedName>
        <fullName evidence="6 7">Pentatricopeptide repeat-containing protein At5g11310, mitochondrial</fullName>
    </submittedName>
</protein>
<evidence type="ECO:0000313" key="8">
    <source>
        <dbReference type="RefSeq" id="XP_020099383.1"/>
    </source>
</evidence>
<proteinExistence type="inferred from homology"/>
<dbReference type="Pfam" id="PF13812">
    <property type="entry name" value="PPR_3"/>
    <property type="match status" value="1"/>
</dbReference>
<reference evidence="5" key="1">
    <citation type="journal article" date="2015" name="Nat. Genet.">
        <title>The pineapple genome and the evolution of CAM photosynthesis.</title>
        <authorList>
            <person name="Ming R."/>
            <person name="VanBuren R."/>
            <person name="Wai C.M."/>
            <person name="Tang H."/>
            <person name="Schatz M.C."/>
            <person name="Bowers J.E."/>
            <person name="Lyons E."/>
            <person name="Wang M.L."/>
            <person name="Chen J."/>
            <person name="Biggers E."/>
            <person name="Zhang J."/>
            <person name="Huang L."/>
            <person name="Zhang L."/>
            <person name="Miao W."/>
            <person name="Zhang J."/>
            <person name="Ye Z."/>
            <person name="Miao C."/>
            <person name="Lin Z."/>
            <person name="Wang H."/>
            <person name="Zhou H."/>
            <person name="Yim W.C."/>
            <person name="Priest H.D."/>
            <person name="Zheng C."/>
            <person name="Woodhouse M."/>
            <person name="Edger P.P."/>
            <person name="Guyot R."/>
            <person name="Guo H.B."/>
            <person name="Guo H."/>
            <person name="Zheng G."/>
            <person name="Singh R."/>
            <person name="Sharma A."/>
            <person name="Min X."/>
            <person name="Zheng Y."/>
            <person name="Lee H."/>
            <person name="Gurtowski J."/>
            <person name="Sedlazeck F.J."/>
            <person name="Harkess A."/>
            <person name="McKain M.R."/>
            <person name="Liao Z."/>
            <person name="Fang J."/>
            <person name="Liu J."/>
            <person name="Zhang X."/>
            <person name="Zhang Q."/>
            <person name="Hu W."/>
            <person name="Qin Y."/>
            <person name="Wang K."/>
            <person name="Chen L.Y."/>
            <person name="Shirley N."/>
            <person name="Lin Y.R."/>
            <person name="Liu L.Y."/>
            <person name="Hernandez A.G."/>
            <person name="Wright C.L."/>
            <person name="Bulone V."/>
            <person name="Tuskan G.A."/>
            <person name="Heath K."/>
            <person name="Zee F."/>
            <person name="Moore P.H."/>
            <person name="Sunkar R."/>
            <person name="Leebens-Mack J.H."/>
            <person name="Mockler T."/>
            <person name="Bennetzen J.L."/>
            <person name="Freeling M."/>
            <person name="Sankoff D."/>
            <person name="Paterson A.H."/>
            <person name="Zhu X."/>
            <person name="Yang X."/>
            <person name="Smith J.A."/>
            <person name="Cushman J.C."/>
            <person name="Paull R.E."/>
            <person name="Yu Q."/>
        </authorList>
    </citation>
    <scope>NUCLEOTIDE SEQUENCE [LARGE SCALE GENOMIC DNA]</scope>
    <source>
        <strain evidence="5">cv. F153</strain>
    </source>
</reference>
<feature type="repeat" description="PPR" evidence="4">
    <location>
        <begin position="309"/>
        <end position="343"/>
    </location>
</feature>
<evidence type="ECO:0000313" key="6">
    <source>
        <dbReference type="RefSeq" id="XP_020099381.1"/>
    </source>
</evidence>